<name>A0A6A6TCI7_9PLEO</name>
<dbReference type="Proteomes" id="UP000799324">
    <property type="component" value="Unassembled WGS sequence"/>
</dbReference>
<proteinExistence type="predicted"/>
<reference evidence="1" key="1">
    <citation type="journal article" date="2020" name="Stud. Mycol.">
        <title>101 Dothideomycetes genomes: a test case for predicting lifestyles and emergence of pathogens.</title>
        <authorList>
            <person name="Haridas S."/>
            <person name="Albert R."/>
            <person name="Binder M."/>
            <person name="Bloem J."/>
            <person name="Labutti K."/>
            <person name="Salamov A."/>
            <person name="Andreopoulos B."/>
            <person name="Baker S."/>
            <person name="Barry K."/>
            <person name="Bills G."/>
            <person name="Bluhm B."/>
            <person name="Cannon C."/>
            <person name="Castanera R."/>
            <person name="Culley D."/>
            <person name="Daum C."/>
            <person name="Ezra D."/>
            <person name="Gonzalez J."/>
            <person name="Henrissat B."/>
            <person name="Kuo A."/>
            <person name="Liang C."/>
            <person name="Lipzen A."/>
            <person name="Lutzoni F."/>
            <person name="Magnuson J."/>
            <person name="Mondo S."/>
            <person name="Nolan M."/>
            <person name="Ohm R."/>
            <person name="Pangilinan J."/>
            <person name="Park H.-J."/>
            <person name="Ramirez L."/>
            <person name="Alfaro M."/>
            <person name="Sun H."/>
            <person name="Tritt A."/>
            <person name="Yoshinaga Y."/>
            <person name="Zwiers L.-H."/>
            <person name="Turgeon B."/>
            <person name="Goodwin S."/>
            <person name="Spatafora J."/>
            <person name="Crous P."/>
            <person name="Grigoriev I."/>
        </authorList>
    </citation>
    <scope>NUCLEOTIDE SEQUENCE</scope>
    <source>
        <strain evidence="1">CBS 122681</strain>
    </source>
</reference>
<organism evidence="1 2">
    <name type="scientific">Lophiostoma macrostomum CBS 122681</name>
    <dbReference type="NCBI Taxonomy" id="1314788"/>
    <lineage>
        <taxon>Eukaryota</taxon>
        <taxon>Fungi</taxon>
        <taxon>Dikarya</taxon>
        <taxon>Ascomycota</taxon>
        <taxon>Pezizomycotina</taxon>
        <taxon>Dothideomycetes</taxon>
        <taxon>Pleosporomycetidae</taxon>
        <taxon>Pleosporales</taxon>
        <taxon>Lophiostomataceae</taxon>
        <taxon>Lophiostoma</taxon>
    </lineage>
</organism>
<gene>
    <name evidence="1" type="ORF">K491DRAFT_315495</name>
</gene>
<accession>A0A6A6TCI7</accession>
<dbReference type="AlphaFoldDB" id="A0A6A6TCI7"/>
<evidence type="ECO:0000313" key="2">
    <source>
        <dbReference type="Proteomes" id="UP000799324"/>
    </source>
</evidence>
<protein>
    <submittedName>
        <fullName evidence="1">Uncharacterized protein</fullName>
    </submittedName>
</protein>
<sequence>MSELLPRELRDMIYNLLLDTRKRTICLKLPRKQLRHRGMEELTGSVTQYGDKASFCPQFRREYAEIFYSRQSFTVYYVNQLRDLLQTDVFNAGCAPVAFVRRVTWCLIHPRPDLDRLQSTLNMIKDSASMQGFELTLTSSSHWSGTHSRSRMETLERELSETVAELKDHGILVKWDYSQSRRWR</sequence>
<dbReference type="EMBL" id="MU004322">
    <property type="protein sequence ID" value="KAF2657719.1"/>
    <property type="molecule type" value="Genomic_DNA"/>
</dbReference>
<evidence type="ECO:0000313" key="1">
    <source>
        <dbReference type="EMBL" id="KAF2657719.1"/>
    </source>
</evidence>
<keyword evidence="2" id="KW-1185">Reference proteome</keyword>